<feature type="compositionally biased region" description="Acidic residues" evidence="1">
    <location>
        <begin position="69"/>
        <end position="88"/>
    </location>
</feature>
<evidence type="ECO:0000256" key="1">
    <source>
        <dbReference type="SAM" id="MobiDB-lite"/>
    </source>
</evidence>
<evidence type="ECO:0000313" key="2">
    <source>
        <dbReference type="EMBL" id="KAL2735812.1"/>
    </source>
</evidence>
<name>A0ABD2BSQ6_VESSQ</name>
<comment type="caution">
    <text evidence="2">The sequence shown here is derived from an EMBL/GenBank/DDBJ whole genome shotgun (WGS) entry which is preliminary data.</text>
</comment>
<gene>
    <name evidence="2" type="ORF">V1478_002496</name>
</gene>
<sequence>MEFLAISGLYRSADAANDTPLSLRSPYVTPSDANKNLTAFTVERHQNETRGPSCPSPYSSTNTITVVSDYDDDDDDEDDDEDEEDEEENEKKLNISDTGSSSRMRQDER</sequence>
<organism evidence="2 3">
    <name type="scientific">Vespula squamosa</name>
    <name type="common">Southern yellow jacket</name>
    <name type="synonym">Wasp</name>
    <dbReference type="NCBI Taxonomy" id="30214"/>
    <lineage>
        <taxon>Eukaryota</taxon>
        <taxon>Metazoa</taxon>
        <taxon>Ecdysozoa</taxon>
        <taxon>Arthropoda</taxon>
        <taxon>Hexapoda</taxon>
        <taxon>Insecta</taxon>
        <taxon>Pterygota</taxon>
        <taxon>Neoptera</taxon>
        <taxon>Endopterygota</taxon>
        <taxon>Hymenoptera</taxon>
        <taxon>Apocrita</taxon>
        <taxon>Aculeata</taxon>
        <taxon>Vespoidea</taxon>
        <taxon>Vespidae</taxon>
        <taxon>Vespinae</taxon>
        <taxon>Vespula</taxon>
    </lineage>
</organism>
<feature type="region of interest" description="Disordered" evidence="1">
    <location>
        <begin position="11"/>
        <end position="109"/>
    </location>
</feature>
<feature type="compositionally biased region" description="Polar residues" evidence="1">
    <location>
        <begin position="56"/>
        <end position="66"/>
    </location>
</feature>
<protein>
    <submittedName>
        <fullName evidence="2">Uncharacterized protein</fullName>
    </submittedName>
</protein>
<dbReference type="EMBL" id="JAUDFV010000056">
    <property type="protein sequence ID" value="KAL2735812.1"/>
    <property type="molecule type" value="Genomic_DNA"/>
</dbReference>
<keyword evidence="3" id="KW-1185">Reference proteome</keyword>
<accession>A0ABD2BSQ6</accession>
<evidence type="ECO:0000313" key="3">
    <source>
        <dbReference type="Proteomes" id="UP001607302"/>
    </source>
</evidence>
<dbReference type="AlphaFoldDB" id="A0ABD2BSQ6"/>
<proteinExistence type="predicted"/>
<dbReference type="Proteomes" id="UP001607302">
    <property type="component" value="Unassembled WGS sequence"/>
</dbReference>
<reference evidence="2 3" key="1">
    <citation type="journal article" date="2024" name="Ann. Entomol. Soc. Am.">
        <title>Genomic analyses of the southern and eastern yellowjacket wasps (Hymenoptera: Vespidae) reveal evolutionary signatures of social life.</title>
        <authorList>
            <person name="Catto M.A."/>
            <person name="Caine P.B."/>
            <person name="Orr S.E."/>
            <person name="Hunt B.G."/>
            <person name="Goodisman M.A.D."/>
        </authorList>
    </citation>
    <scope>NUCLEOTIDE SEQUENCE [LARGE SCALE GENOMIC DNA]</scope>
    <source>
        <strain evidence="2">233</strain>
        <tissue evidence="2">Head and thorax</tissue>
    </source>
</reference>